<dbReference type="Gene3D" id="2.30.42.10">
    <property type="match status" value="1"/>
</dbReference>
<dbReference type="SUPFAM" id="SSF50156">
    <property type="entry name" value="PDZ domain-like"/>
    <property type="match status" value="1"/>
</dbReference>
<dbReference type="AlphaFoldDB" id="A0AAI8VNX8"/>
<evidence type="ECO:0000313" key="2">
    <source>
        <dbReference type="Proteomes" id="UP001295740"/>
    </source>
</evidence>
<sequence length="240" mass="26560">MAIYWICPHLSKILQGQVPEAQVFPAKCEAITIEEARERGLSESMIEAISKRSYPQQPSAYIVLNVIAGQDRGLRKGDMLCQLDGRAVARGSDLAVPFTDVVEAKIVRDGTEHTVNITTLPSGDFTFESAVEFCGAFIRRPVLSCRLFFIAAVDGQETRDESELLDVAKTLEDKQEITLSVESKDGREGRISGISGIRSIIVQTNTEHFPTCQIVRAGFLYEVNIVRSDHDRAIESVDDI</sequence>
<name>A0AAI8VNX8_9PEZI</name>
<reference evidence="1" key="1">
    <citation type="submission" date="2023-10" db="EMBL/GenBank/DDBJ databases">
        <authorList>
            <person name="Hackl T."/>
        </authorList>
    </citation>
    <scope>NUCLEOTIDE SEQUENCE</scope>
</reference>
<dbReference type="EMBL" id="CAUWAG010000011">
    <property type="protein sequence ID" value="CAJ2508374.1"/>
    <property type="molecule type" value="Genomic_DNA"/>
</dbReference>
<dbReference type="InterPro" id="IPR036034">
    <property type="entry name" value="PDZ_sf"/>
</dbReference>
<proteinExistence type="predicted"/>
<keyword evidence="2" id="KW-1185">Reference proteome</keyword>
<gene>
    <name evidence="1" type="ORF">KHLLAP_LOCUS8842</name>
</gene>
<protein>
    <submittedName>
        <fullName evidence="1">Uu.00g134000.m01.CDS01</fullName>
    </submittedName>
</protein>
<accession>A0AAI8VNX8</accession>
<dbReference type="PANTHER" id="PTHR46366:SF8">
    <property type="entry name" value="PRO-APOPTOTIC SERINE PROTEASE NMA111"/>
    <property type="match status" value="1"/>
</dbReference>
<dbReference type="PANTHER" id="PTHR46366">
    <property type="entry name" value="PRO-APOPTOTIC SERINE PROTEASE NMA111"/>
    <property type="match status" value="1"/>
</dbReference>
<evidence type="ECO:0000313" key="1">
    <source>
        <dbReference type="EMBL" id="CAJ2508374.1"/>
    </source>
</evidence>
<dbReference type="Proteomes" id="UP001295740">
    <property type="component" value="Unassembled WGS sequence"/>
</dbReference>
<comment type="caution">
    <text evidence="1">The sequence shown here is derived from an EMBL/GenBank/DDBJ whole genome shotgun (WGS) entry which is preliminary data.</text>
</comment>
<organism evidence="1 2">
    <name type="scientific">Anthostomella pinea</name>
    <dbReference type="NCBI Taxonomy" id="933095"/>
    <lineage>
        <taxon>Eukaryota</taxon>
        <taxon>Fungi</taxon>
        <taxon>Dikarya</taxon>
        <taxon>Ascomycota</taxon>
        <taxon>Pezizomycotina</taxon>
        <taxon>Sordariomycetes</taxon>
        <taxon>Xylariomycetidae</taxon>
        <taxon>Xylariales</taxon>
        <taxon>Xylariaceae</taxon>
        <taxon>Anthostomella</taxon>
    </lineage>
</organism>